<evidence type="ECO:0000313" key="1">
    <source>
        <dbReference type="EMBL" id="HAS8541239.1"/>
    </source>
</evidence>
<accession>A0A8H9TG62</accession>
<proteinExistence type="predicted"/>
<protein>
    <submittedName>
        <fullName evidence="1">Uncharacterized protein</fullName>
    </submittedName>
</protein>
<reference evidence="1" key="1">
    <citation type="journal article" date="2018" name="Genome Biol.">
        <title>SKESA: strategic k-mer extension for scrupulous assemblies.</title>
        <authorList>
            <person name="Souvorov A."/>
            <person name="Agarwala R."/>
            <person name="Lipman D.J."/>
        </authorList>
    </citation>
    <scope>NUCLEOTIDE SEQUENCE</scope>
    <source>
        <strain evidence="1">BCW_3452</strain>
    </source>
</reference>
<dbReference type="EMBL" id="DACRBY010000020">
    <property type="protein sequence ID" value="HAS8541239.1"/>
    <property type="molecule type" value="Genomic_DNA"/>
</dbReference>
<dbReference type="AlphaFoldDB" id="A0A8H9TG62"/>
<gene>
    <name evidence="1" type="ORF">I7730_15765</name>
</gene>
<reference evidence="1" key="2">
    <citation type="submission" date="2019-01" db="EMBL/GenBank/DDBJ databases">
        <authorList>
            <consortium name="NCBI Pathogen Detection Project"/>
        </authorList>
    </citation>
    <scope>NUCLEOTIDE SEQUENCE</scope>
    <source>
        <strain evidence="1">BCW_3452</strain>
    </source>
</reference>
<organism evidence="1">
    <name type="scientific">Vibrio vulnificus</name>
    <dbReference type="NCBI Taxonomy" id="672"/>
    <lineage>
        <taxon>Bacteria</taxon>
        <taxon>Pseudomonadati</taxon>
        <taxon>Pseudomonadota</taxon>
        <taxon>Gammaproteobacteria</taxon>
        <taxon>Vibrionales</taxon>
        <taxon>Vibrionaceae</taxon>
        <taxon>Vibrio</taxon>
    </lineage>
</organism>
<dbReference type="Proteomes" id="UP000863257">
    <property type="component" value="Unassembled WGS sequence"/>
</dbReference>
<sequence>MINDEYKFLGVIYDPDANDITLSAGAHAHQLKPLFQIHDETDVLVRLIRAIDDSALLTALKKPKLSELPNPNNYRLTVKIYRVN</sequence>
<comment type="caution">
    <text evidence="1">The sequence shown here is derived from an EMBL/GenBank/DDBJ whole genome shotgun (WGS) entry which is preliminary data.</text>
</comment>
<name>A0A8H9TG62_VIBVL</name>